<reference evidence="2 3" key="1">
    <citation type="submission" date="2019-06" db="EMBL/GenBank/DDBJ databases">
        <title>Whole genome shotgun sequence of Halomonas halmophila NBRC 15537.</title>
        <authorList>
            <person name="Hosoyama A."/>
            <person name="Uohara A."/>
            <person name="Ohji S."/>
            <person name="Ichikawa N."/>
        </authorList>
    </citation>
    <scope>NUCLEOTIDE SEQUENCE [LARGE SCALE GENOMIC DNA]</scope>
    <source>
        <strain evidence="2 3">NBRC 15537</strain>
    </source>
</reference>
<comment type="caution">
    <text evidence="2">The sequence shown here is derived from an EMBL/GenBank/DDBJ whole genome shotgun (WGS) entry which is preliminary data.</text>
</comment>
<dbReference type="EMBL" id="BJOC01000010">
    <property type="protein sequence ID" value="GED21558.1"/>
    <property type="molecule type" value="Genomic_DNA"/>
</dbReference>
<dbReference type="RefSeq" id="WP_170214820.1">
    <property type="nucleotide sequence ID" value="NZ_BJOC01000010.1"/>
</dbReference>
<dbReference type="PANTHER" id="PTHR15462:SF8">
    <property type="entry name" value="SERINE PROTEASE"/>
    <property type="match status" value="1"/>
</dbReference>
<dbReference type="InterPro" id="IPR009003">
    <property type="entry name" value="Peptidase_S1_PA"/>
</dbReference>
<organism evidence="2 3">
    <name type="scientific">Halomonas halmophila</name>
    <dbReference type="NCBI Taxonomy" id="252"/>
    <lineage>
        <taxon>Bacteria</taxon>
        <taxon>Pseudomonadati</taxon>
        <taxon>Pseudomonadota</taxon>
        <taxon>Gammaproteobacteria</taxon>
        <taxon>Oceanospirillales</taxon>
        <taxon>Halomonadaceae</taxon>
        <taxon>Halomonas</taxon>
    </lineage>
</organism>
<evidence type="ECO:0000256" key="1">
    <source>
        <dbReference type="ARBA" id="ARBA00022729"/>
    </source>
</evidence>
<keyword evidence="3" id="KW-1185">Reference proteome</keyword>
<dbReference type="InterPro" id="IPR043504">
    <property type="entry name" value="Peptidase_S1_PA_chymotrypsin"/>
</dbReference>
<dbReference type="AlphaFoldDB" id="A0A4Y4F336"/>
<dbReference type="Proteomes" id="UP000319812">
    <property type="component" value="Unassembled WGS sequence"/>
</dbReference>
<sequence length="417" mass="45035">MSVIARLVFFSKTFSYVFYRYFLPMFSALLVVVLISGCASKADYSYVKESKQYGNKGFEAITQGKGGVAKSSFHRSTRILAAGVEEHIKKASSRAKWQRGINDAFALVAGVGLAVAAGDASQGASQQQMNMINDSMSKGIQTILKFNNMIDSEINQSQREVIDSRVRPVDQDVWRAAVISDHPISESVVKVLAGQGRCTGFFIQPRVVATAAHCIDDGEKVVVAHEVLDSGEDFMTGGSYINPAVQTIEHPLYENNYECELRNKGGGCITYDVAFVVTKYSSGSYLPLHSGPLVNGQVVFNMGYSGDLNNGFLKRIDYGCSINDVTSFEDDDVVIMTNCEVYRGNSGGPVITVSKGSLKGSRIGSVGVLSSSKLVAPDRTDSQTKVAYLGVGRNIYRAIVEANPGSGDPSLLDRLSI</sequence>
<dbReference type="Pfam" id="PF13365">
    <property type="entry name" value="Trypsin_2"/>
    <property type="match status" value="1"/>
</dbReference>
<evidence type="ECO:0000313" key="3">
    <source>
        <dbReference type="Proteomes" id="UP000319812"/>
    </source>
</evidence>
<gene>
    <name evidence="2" type="ORF">HHA01_05350</name>
</gene>
<name>A0A4Y4F336_9GAMM</name>
<dbReference type="InterPro" id="IPR050966">
    <property type="entry name" value="Glutamyl_endopeptidase"/>
</dbReference>
<accession>A0A4Y4F336</accession>
<evidence type="ECO:0008006" key="4">
    <source>
        <dbReference type="Google" id="ProtNLM"/>
    </source>
</evidence>
<protein>
    <recommendedName>
        <fullName evidence="4">Serine protease</fullName>
    </recommendedName>
</protein>
<keyword evidence="1" id="KW-0732">Signal</keyword>
<proteinExistence type="predicted"/>
<dbReference type="SUPFAM" id="SSF50494">
    <property type="entry name" value="Trypsin-like serine proteases"/>
    <property type="match status" value="1"/>
</dbReference>
<dbReference type="PANTHER" id="PTHR15462">
    <property type="entry name" value="SERINE PROTEASE"/>
    <property type="match status" value="1"/>
</dbReference>
<dbReference type="Gene3D" id="2.40.10.10">
    <property type="entry name" value="Trypsin-like serine proteases"/>
    <property type="match status" value="2"/>
</dbReference>
<evidence type="ECO:0000313" key="2">
    <source>
        <dbReference type="EMBL" id="GED21558.1"/>
    </source>
</evidence>